<proteinExistence type="predicted"/>
<dbReference type="PROSITE" id="PS51257">
    <property type="entry name" value="PROKAR_LIPOPROTEIN"/>
    <property type="match status" value="1"/>
</dbReference>
<name>A0A7X9RWB1_9BACT</name>
<evidence type="ECO:0000313" key="3">
    <source>
        <dbReference type="Proteomes" id="UP000576082"/>
    </source>
</evidence>
<dbReference type="InterPro" id="IPR050583">
    <property type="entry name" value="Mycobacterial_A85_antigen"/>
</dbReference>
<keyword evidence="2" id="KW-0808">Transferase</keyword>
<evidence type="ECO:0000313" key="2">
    <source>
        <dbReference type="EMBL" id="NME69921.1"/>
    </source>
</evidence>
<dbReference type="GO" id="GO:0016301">
    <property type="term" value="F:kinase activity"/>
    <property type="evidence" value="ECO:0007669"/>
    <property type="project" value="UniProtKB-KW"/>
</dbReference>
<feature type="domain" description="CBM20" evidence="1">
    <location>
        <begin position="18"/>
        <end position="123"/>
    </location>
</feature>
<dbReference type="InterPro" id="IPR013784">
    <property type="entry name" value="Carb-bd-like_fold"/>
</dbReference>
<keyword evidence="3" id="KW-1185">Reference proteome</keyword>
<dbReference type="Gene3D" id="3.40.50.1820">
    <property type="entry name" value="alpha/beta hydrolase"/>
    <property type="match status" value="1"/>
</dbReference>
<dbReference type="Pfam" id="PF00686">
    <property type="entry name" value="CBM_20"/>
    <property type="match status" value="1"/>
</dbReference>
<evidence type="ECO:0000259" key="1">
    <source>
        <dbReference type="PROSITE" id="PS51166"/>
    </source>
</evidence>
<dbReference type="AlphaFoldDB" id="A0A7X9RWB1"/>
<protein>
    <submittedName>
        <fullName evidence="2">Histidine kinase</fullName>
    </submittedName>
</protein>
<dbReference type="EMBL" id="JABANE010000051">
    <property type="protein sequence ID" value="NME69921.1"/>
    <property type="molecule type" value="Genomic_DNA"/>
</dbReference>
<dbReference type="PROSITE" id="PS51166">
    <property type="entry name" value="CBM20"/>
    <property type="match status" value="1"/>
</dbReference>
<dbReference type="PANTHER" id="PTHR48098:SF6">
    <property type="entry name" value="FERRI-BACILLIBACTIN ESTERASE BESA"/>
    <property type="match status" value="1"/>
</dbReference>
<dbReference type="Gene3D" id="2.60.40.10">
    <property type="entry name" value="Immunoglobulins"/>
    <property type="match status" value="1"/>
</dbReference>
<dbReference type="SUPFAM" id="SSF53474">
    <property type="entry name" value="alpha/beta-Hydrolases"/>
    <property type="match status" value="1"/>
</dbReference>
<dbReference type="SUPFAM" id="SSF49452">
    <property type="entry name" value="Starch-binding domain-like"/>
    <property type="match status" value="1"/>
</dbReference>
<dbReference type="InterPro" id="IPR000801">
    <property type="entry name" value="Esterase-like"/>
</dbReference>
<sequence>MKKLVFTLFTYLLLTSCTPSSDKVTVTWNIKLNHPVDNEVYIVGNQDFLGYWNPNQVKMEKVNELHWTFSHEVAPEKLLEFKFTQGDWKYQAADKNGTERHNDEFLVPQKDTTFHLLIEKWTDGKDNKTTGQITGEVKYHQNFHIDGLLDRDIIVWLPPSYHAATNKRYPVLYMHDGQNIIDPKTSSFGVDWQVDETCDSLIKKGMLEEIIIVGSYCTADRTEDYGDTEKGKIYRKSIAANLKNFIDKNYRTKPEKQNTAVAGSSMGGLVSFMIAWEYPETFKGAICMSPAFKYEDFDYIESIKSDPKKELLLYIDNGGKQVDVVLQEGVDKMSSSLKTKGYKEGEDLFVVIDKQARHSEGDWAKRFPSAIQLFFKK</sequence>
<comment type="caution">
    <text evidence="2">The sequence shown here is derived from an EMBL/GenBank/DDBJ whole genome shotgun (WGS) entry which is preliminary data.</text>
</comment>
<dbReference type="PANTHER" id="PTHR48098">
    <property type="entry name" value="ENTEROCHELIN ESTERASE-RELATED"/>
    <property type="match status" value="1"/>
</dbReference>
<accession>A0A7X9RWB1</accession>
<dbReference type="Pfam" id="PF00756">
    <property type="entry name" value="Esterase"/>
    <property type="match status" value="1"/>
</dbReference>
<dbReference type="InterPro" id="IPR013783">
    <property type="entry name" value="Ig-like_fold"/>
</dbReference>
<keyword evidence="2" id="KW-0418">Kinase</keyword>
<gene>
    <name evidence="2" type="ORF">HHU12_18250</name>
</gene>
<reference evidence="2 3" key="1">
    <citation type="submission" date="2020-04" db="EMBL/GenBank/DDBJ databases">
        <title>Flammeovirga sp. SR4, a novel species isolated from seawater.</title>
        <authorList>
            <person name="Wang X."/>
        </authorList>
    </citation>
    <scope>NUCLEOTIDE SEQUENCE [LARGE SCALE GENOMIC DNA]</scope>
    <source>
        <strain evidence="2 3">ATCC 23126</strain>
    </source>
</reference>
<dbReference type="InterPro" id="IPR029058">
    <property type="entry name" value="AB_hydrolase_fold"/>
</dbReference>
<dbReference type="SMART" id="SM01065">
    <property type="entry name" value="CBM_2"/>
    <property type="match status" value="1"/>
</dbReference>
<dbReference type="RefSeq" id="WP_169658173.1">
    <property type="nucleotide sequence ID" value="NZ_JABANE010000051.1"/>
</dbReference>
<dbReference type="GO" id="GO:2001070">
    <property type="term" value="F:starch binding"/>
    <property type="evidence" value="ECO:0007669"/>
    <property type="project" value="InterPro"/>
</dbReference>
<organism evidence="2 3">
    <name type="scientific">Flammeovirga aprica JL-4</name>
    <dbReference type="NCBI Taxonomy" id="694437"/>
    <lineage>
        <taxon>Bacteria</taxon>
        <taxon>Pseudomonadati</taxon>
        <taxon>Bacteroidota</taxon>
        <taxon>Cytophagia</taxon>
        <taxon>Cytophagales</taxon>
        <taxon>Flammeovirgaceae</taxon>
        <taxon>Flammeovirga</taxon>
    </lineage>
</organism>
<dbReference type="InterPro" id="IPR002044">
    <property type="entry name" value="CBM20"/>
</dbReference>
<dbReference type="Proteomes" id="UP000576082">
    <property type="component" value="Unassembled WGS sequence"/>
</dbReference>